<dbReference type="Gene3D" id="6.10.250.3150">
    <property type="match status" value="1"/>
</dbReference>
<dbReference type="KEGG" id="lmb:C9I47_3055"/>
<dbReference type="SUPFAM" id="SSF51261">
    <property type="entry name" value="Duplicated hybrid motif"/>
    <property type="match status" value="1"/>
</dbReference>
<dbReference type="EMBL" id="CP029843">
    <property type="protein sequence ID" value="AWV08724.1"/>
    <property type="molecule type" value="Genomic_DNA"/>
</dbReference>
<accession>A0A2U9TCX9</accession>
<protein>
    <submittedName>
        <fullName evidence="4">Peptidase M23</fullName>
    </submittedName>
</protein>
<keyword evidence="2" id="KW-0732">Signal</keyword>
<feature type="coiled-coil region" evidence="1">
    <location>
        <begin position="29"/>
        <end position="98"/>
    </location>
</feature>
<evidence type="ECO:0000259" key="3">
    <source>
        <dbReference type="Pfam" id="PF01551"/>
    </source>
</evidence>
<sequence>MRARRGDTLALLAGVVLATVAATAPAQNSRETERKLQEVRRELKAVAAERRRIEGERGAANRELRQADEQVGRSSRRLREIELQLADEQASLDALHARRAGMRETMQGQREELARLLRAAHAQGGQAPLKVLLSQDSVAEANRLLAYHRYLQRDRVARIAELTAALEELDAVERDIAERQKQLQDSRQALDRQLAQLQDDRKARAQLVARLDQRYQDRRAREGALGRDAKGLEQLLARLRAAAARAEAQRRAAAARAAREASASGTPAPARTAVAAAAVGGPQVGGVGWPLSGTLLAGFGARMPDGRNSDGLLLAANAGTAVKAVADGQVVYAEWMTGYGLLLIIDHGNGYMSLYAHNDALLKDAGDSVKRGDAVASVGSSGGHGRPALYFELRRNGQPVNPNVWLRR</sequence>
<dbReference type="Gene3D" id="2.70.70.10">
    <property type="entry name" value="Glucose Permease (Domain IIA)"/>
    <property type="match status" value="1"/>
</dbReference>
<feature type="signal peptide" evidence="2">
    <location>
        <begin position="1"/>
        <end position="26"/>
    </location>
</feature>
<dbReference type="Pfam" id="PF01551">
    <property type="entry name" value="Peptidase_M23"/>
    <property type="match status" value="1"/>
</dbReference>
<dbReference type="PANTHER" id="PTHR21666:SF270">
    <property type="entry name" value="MUREIN HYDROLASE ACTIVATOR ENVC"/>
    <property type="match status" value="1"/>
</dbReference>
<feature type="domain" description="M23ase beta-sheet core" evidence="3">
    <location>
        <begin position="308"/>
        <end position="402"/>
    </location>
</feature>
<evidence type="ECO:0000313" key="5">
    <source>
        <dbReference type="Proteomes" id="UP000249447"/>
    </source>
</evidence>
<keyword evidence="5" id="KW-1185">Reference proteome</keyword>
<organism evidence="4 5">
    <name type="scientific">Marilutibacter maris</name>
    <dbReference type="NCBI Taxonomy" id="1605891"/>
    <lineage>
        <taxon>Bacteria</taxon>
        <taxon>Pseudomonadati</taxon>
        <taxon>Pseudomonadota</taxon>
        <taxon>Gammaproteobacteria</taxon>
        <taxon>Lysobacterales</taxon>
        <taxon>Lysobacteraceae</taxon>
        <taxon>Marilutibacter</taxon>
    </lineage>
</organism>
<dbReference type="InterPro" id="IPR011055">
    <property type="entry name" value="Dup_hybrid_motif"/>
</dbReference>
<dbReference type="InterPro" id="IPR016047">
    <property type="entry name" value="M23ase_b-sheet_dom"/>
</dbReference>
<dbReference type="PANTHER" id="PTHR21666">
    <property type="entry name" value="PEPTIDASE-RELATED"/>
    <property type="match status" value="1"/>
</dbReference>
<gene>
    <name evidence="4" type="ORF">C9I47_3055</name>
</gene>
<dbReference type="GO" id="GO:0004222">
    <property type="term" value="F:metalloendopeptidase activity"/>
    <property type="evidence" value="ECO:0007669"/>
    <property type="project" value="TreeGrafter"/>
</dbReference>
<feature type="chain" id="PRO_5015946195" evidence="2">
    <location>
        <begin position="27"/>
        <end position="408"/>
    </location>
</feature>
<name>A0A2U9TCX9_9GAMM</name>
<evidence type="ECO:0000313" key="4">
    <source>
        <dbReference type="EMBL" id="AWV08724.1"/>
    </source>
</evidence>
<dbReference type="RefSeq" id="WP_111267741.1">
    <property type="nucleotide sequence ID" value="NZ_CP029843.1"/>
</dbReference>
<dbReference type="AlphaFoldDB" id="A0A2U9TCX9"/>
<evidence type="ECO:0000256" key="2">
    <source>
        <dbReference type="SAM" id="SignalP"/>
    </source>
</evidence>
<dbReference type="Proteomes" id="UP000249447">
    <property type="component" value="Chromosome"/>
</dbReference>
<feature type="coiled-coil region" evidence="1">
    <location>
        <begin position="229"/>
        <end position="256"/>
    </location>
</feature>
<proteinExistence type="predicted"/>
<dbReference type="CDD" id="cd12797">
    <property type="entry name" value="M23_peptidase"/>
    <property type="match status" value="1"/>
</dbReference>
<dbReference type="OrthoDB" id="9784703at2"/>
<feature type="coiled-coil region" evidence="1">
    <location>
        <begin position="162"/>
        <end position="200"/>
    </location>
</feature>
<evidence type="ECO:0000256" key="1">
    <source>
        <dbReference type="SAM" id="Coils"/>
    </source>
</evidence>
<dbReference type="InterPro" id="IPR050570">
    <property type="entry name" value="Cell_wall_metabolism_enzyme"/>
</dbReference>
<dbReference type="FunFam" id="2.70.70.10:FF:000003">
    <property type="entry name" value="Murein hydrolase activator EnvC"/>
    <property type="match status" value="1"/>
</dbReference>
<keyword evidence="1" id="KW-0175">Coiled coil</keyword>
<reference evidence="4 5" key="1">
    <citation type="submission" date="2018-05" db="EMBL/GenBank/DDBJ databases">
        <title>The complete genome of Lysobacter maris HZ9B, a marine bacterium antagonistic against terrestrial plant pathogens.</title>
        <authorList>
            <person name="Zhang X.-Q."/>
        </authorList>
    </citation>
    <scope>NUCLEOTIDE SEQUENCE [LARGE SCALE GENOMIC DNA]</scope>
    <source>
        <strain evidence="4 5">HZ9B</strain>
    </source>
</reference>